<gene>
    <name evidence="2" type="ORF">AURANDRAFT_63902</name>
</gene>
<dbReference type="OMA" id="MEANVSI"/>
<name>F0Y874_AURAN</name>
<feature type="compositionally biased region" description="Polar residues" evidence="1">
    <location>
        <begin position="10"/>
        <end position="21"/>
    </location>
</feature>
<feature type="region of interest" description="Disordered" evidence="1">
    <location>
        <begin position="389"/>
        <end position="678"/>
    </location>
</feature>
<dbReference type="OrthoDB" id="121313at2759"/>
<keyword evidence="3" id="KW-1185">Reference proteome</keyword>
<organism evidence="3">
    <name type="scientific">Aureococcus anophagefferens</name>
    <name type="common">Harmful bloom alga</name>
    <dbReference type="NCBI Taxonomy" id="44056"/>
    <lineage>
        <taxon>Eukaryota</taxon>
        <taxon>Sar</taxon>
        <taxon>Stramenopiles</taxon>
        <taxon>Ochrophyta</taxon>
        <taxon>Pelagophyceae</taxon>
        <taxon>Pelagomonadales</taxon>
        <taxon>Pelagomonadaceae</taxon>
        <taxon>Aureococcus</taxon>
    </lineage>
</organism>
<feature type="compositionally biased region" description="Basic and acidic residues" evidence="1">
    <location>
        <begin position="847"/>
        <end position="863"/>
    </location>
</feature>
<dbReference type="InParanoid" id="F0Y874"/>
<dbReference type="RefSeq" id="XP_009036747.1">
    <property type="nucleotide sequence ID" value="XM_009038499.1"/>
</dbReference>
<feature type="region of interest" description="Disordered" evidence="1">
    <location>
        <begin position="821"/>
        <end position="955"/>
    </location>
</feature>
<feature type="region of interest" description="Disordered" evidence="1">
    <location>
        <begin position="244"/>
        <end position="376"/>
    </location>
</feature>
<feature type="compositionally biased region" description="Low complexity" evidence="1">
    <location>
        <begin position="636"/>
        <end position="653"/>
    </location>
</feature>
<proteinExistence type="predicted"/>
<evidence type="ECO:0000313" key="3">
    <source>
        <dbReference type="Proteomes" id="UP000002729"/>
    </source>
</evidence>
<feature type="compositionally biased region" description="Acidic residues" evidence="1">
    <location>
        <begin position="391"/>
        <end position="402"/>
    </location>
</feature>
<feature type="compositionally biased region" description="Basic and acidic residues" evidence="1">
    <location>
        <begin position="306"/>
        <end position="316"/>
    </location>
</feature>
<feature type="compositionally biased region" description="Polar residues" evidence="1">
    <location>
        <begin position="430"/>
        <end position="446"/>
    </location>
</feature>
<feature type="compositionally biased region" description="Low complexity" evidence="1">
    <location>
        <begin position="320"/>
        <end position="330"/>
    </location>
</feature>
<dbReference type="KEGG" id="aaf:AURANDRAFT_63902"/>
<feature type="region of interest" description="Disordered" evidence="1">
    <location>
        <begin position="717"/>
        <end position="755"/>
    </location>
</feature>
<dbReference type="EMBL" id="GL833127">
    <property type="protein sequence ID" value="EGB08762.1"/>
    <property type="molecule type" value="Genomic_DNA"/>
</dbReference>
<dbReference type="GeneID" id="20224564"/>
<reference evidence="2 3" key="1">
    <citation type="journal article" date="2011" name="Proc. Natl. Acad. Sci. U.S.A.">
        <title>Niche of harmful alga Aureococcus anophagefferens revealed through ecogenomics.</title>
        <authorList>
            <person name="Gobler C.J."/>
            <person name="Berry D.L."/>
            <person name="Dyhrman S.T."/>
            <person name="Wilhelm S.W."/>
            <person name="Salamov A."/>
            <person name="Lobanov A.V."/>
            <person name="Zhang Y."/>
            <person name="Collier J.L."/>
            <person name="Wurch L.L."/>
            <person name="Kustka A.B."/>
            <person name="Dill B.D."/>
            <person name="Shah M."/>
            <person name="VerBerkmoes N.C."/>
            <person name="Kuo A."/>
            <person name="Terry A."/>
            <person name="Pangilinan J."/>
            <person name="Lindquist E.A."/>
            <person name="Lucas S."/>
            <person name="Paulsen I.T."/>
            <person name="Hattenrath-Lehmann T.K."/>
            <person name="Talmage S.C."/>
            <person name="Walker E.A."/>
            <person name="Koch F."/>
            <person name="Burson A.M."/>
            <person name="Marcoval M.A."/>
            <person name="Tang Y.Z."/>
            <person name="Lecleir G.R."/>
            <person name="Coyne K.J."/>
            <person name="Berg G.M."/>
            <person name="Bertrand E.M."/>
            <person name="Saito M.A."/>
            <person name="Gladyshev V.N."/>
            <person name="Grigoriev I.V."/>
        </authorList>
    </citation>
    <scope>NUCLEOTIDE SEQUENCE [LARGE SCALE GENOMIC DNA]</scope>
    <source>
        <strain evidence="3">CCMP 1984</strain>
    </source>
</reference>
<feature type="region of interest" description="Disordered" evidence="1">
    <location>
        <begin position="1"/>
        <end position="23"/>
    </location>
</feature>
<feature type="compositionally biased region" description="Basic and acidic residues" evidence="1">
    <location>
        <begin position="331"/>
        <end position="361"/>
    </location>
</feature>
<accession>F0Y874</accession>
<dbReference type="Proteomes" id="UP000002729">
    <property type="component" value="Unassembled WGS sequence"/>
</dbReference>
<feature type="compositionally biased region" description="Basic and acidic residues" evidence="1">
    <location>
        <begin position="719"/>
        <end position="729"/>
    </location>
</feature>
<dbReference type="AlphaFoldDB" id="F0Y874"/>
<sequence length="982" mass="108770">MGRASRDGSMASSEDQGSLSGAASVDATVDSAITGATSEVVRHFNFEDQDHERATSAGGKFNFEETIGAADYRFTGDMSMYNDRNMRTRRRLRKEPKIRAWLMTFFNTFAVDRLKRQHMYDFEMCCCKAIFASSAFSMDEAVEAVEADLEHDFHHEMTAEDFSDSLFETVDMWTASVDIDEYVEFLRCLYLRITYEDDHGTRKFRDVEDVVALDMRDKRSEVPLGDMPPDTDDKVKLAKLCRRMTKRHDDSDSDAREDSDDGDDAEHRDSFRAEPAPPPLRRRNSVQRPSRRASVSSIHLKHRHSDRGAHLEKLADAIKSPAAARPPRSATRGDRTPRSRERSPEPRRTQPPPRENRKTDYELYGTDAYDDGRGTVDARAGGAFVVRAVDDDGGDAGYDGEPETPRATKAAAPRPPPKPKRKKEPARKLQTFSKVVSRIDTGQSPKVNPKRRIEQQKKLAGKTPGDGVLSSGDDAARVPDEPPKRTIQDQRAEEAERKKAQLRERKAADEARRKRLKAEGPAPGSRAAVAAIRQRHAAPRASPWVIADDDGSSVQSSVTASTQSTMRPKPLPTGRASARAIKSHHPPRTGSPKKAPRPSFGSAMREKKQARFDPTPAQGSALPPRRPVDHVPPRTPRSTPGTPRSRGSRRGTPADAEDRARGGLGDVEPGDGELNAYAPSVHDYPLEHAELVPHPAYITQPGLADALEEALGSMYEPARGGDDYAEAPHQHAMPTDPHVASATTLAPRLPPAGASTASLGKALKLENEERRTLQDWMAENAPPEEIERIIKKLANEPEQPLPSFAQLYAPRMLRASVRRLTGSGDGALPPLFGGDQPAPRRSRRGARIRDALPRATRAADGDAPRPLPTLHTALDDPASPYNLPHKPGTSNQGHRDELRPPTSTETDLFKSGLPPELEPLPRIRRPERKHRFRRPKFLPVVAKEPKPKTTRRPLAYTGTSIADLMRMPSLVAPQFEFFSPHF</sequence>
<protein>
    <submittedName>
        <fullName evidence="2">Uncharacterized protein</fullName>
    </submittedName>
</protein>
<feature type="compositionally biased region" description="Basic and acidic residues" evidence="1">
    <location>
        <begin position="474"/>
        <end position="512"/>
    </location>
</feature>
<evidence type="ECO:0000313" key="2">
    <source>
        <dbReference type="EMBL" id="EGB08762.1"/>
    </source>
</evidence>
<feature type="compositionally biased region" description="Basic residues" evidence="1">
    <location>
        <begin position="922"/>
        <end position="936"/>
    </location>
</feature>
<feature type="compositionally biased region" description="Basic and acidic residues" evidence="1">
    <location>
        <begin position="247"/>
        <end position="256"/>
    </location>
</feature>
<feature type="compositionally biased region" description="Basic residues" evidence="1">
    <location>
        <begin position="280"/>
        <end position="291"/>
    </location>
</feature>
<evidence type="ECO:0000256" key="1">
    <source>
        <dbReference type="SAM" id="MobiDB-lite"/>
    </source>
</evidence>
<feature type="compositionally biased region" description="Low complexity" evidence="1">
    <location>
        <begin position="552"/>
        <end position="565"/>
    </location>
</feature>